<dbReference type="RefSeq" id="WP_343050903.1">
    <property type="nucleotide sequence ID" value="NZ_BAAAOV010000001.1"/>
</dbReference>
<keyword evidence="3" id="KW-0804">Transcription</keyword>
<dbReference type="Gene3D" id="1.20.120.530">
    <property type="entry name" value="GntR ligand-binding domain-like"/>
    <property type="match status" value="1"/>
</dbReference>
<dbReference type="PANTHER" id="PTHR43537">
    <property type="entry name" value="TRANSCRIPTIONAL REGULATOR, GNTR FAMILY"/>
    <property type="match status" value="1"/>
</dbReference>
<dbReference type="GO" id="GO:0003700">
    <property type="term" value="F:DNA-binding transcription factor activity"/>
    <property type="evidence" value="ECO:0007669"/>
    <property type="project" value="InterPro"/>
</dbReference>
<gene>
    <name evidence="5" type="ORF">FHX53_001555</name>
</gene>
<evidence type="ECO:0000256" key="2">
    <source>
        <dbReference type="ARBA" id="ARBA00023125"/>
    </source>
</evidence>
<evidence type="ECO:0000313" key="5">
    <source>
        <dbReference type="EMBL" id="MBA8847963.1"/>
    </source>
</evidence>
<evidence type="ECO:0000256" key="1">
    <source>
        <dbReference type="ARBA" id="ARBA00023015"/>
    </source>
</evidence>
<feature type="domain" description="HTH gntR-type" evidence="4">
    <location>
        <begin position="13"/>
        <end position="80"/>
    </location>
</feature>
<keyword evidence="1" id="KW-0805">Transcription regulation</keyword>
<dbReference type="Pfam" id="PF00392">
    <property type="entry name" value="GntR"/>
    <property type="match status" value="1"/>
</dbReference>
<proteinExistence type="predicted"/>
<dbReference type="InterPro" id="IPR000524">
    <property type="entry name" value="Tscrpt_reg_HTH_GntR"/>
</dbReference>
<dbReference type="InterPro" id="IPR036388">
    <property type="entry name" value="WH-like_DNA-bd_sf"/>
</dbReference>
<dbReference type="Gene3D" id="1.10.10.10">
    <property type="entry name" value="Winged helix-like DNA-binding domain superfamily/Winged helix DNA-binding domain"/>
    <property type="match status" value="1"/>
</dbReference>
<evidence type="ECO:0000313" key="6">
    <source>
        <dbReference type="Proteomes" id="UP000585905"/>
    </source>
</evidence>
<evidence type="ECO:0000256" key="3">
    <source>
        <dbReference type="ARBA" id="ARBA00023163"/>
    </source>
</evidence>
<dbReference type="InterPro" id="IPR008920">
    <property type="entry name" value="TF_FadR/GntR_C"/>
</dbReference>
<dbReference type="SUPFAM" id="SSF46785">
    <property type="entry name" value="Winged helix' DNA-binding domain"/>
    <property type="match status" value="1"/>
</dbReference>
<comment type="caution">
    <text evidence="5">The sequence shown here is derived from an EMBL/GenBank/DDBJ whole genome shotgun (WGS) entry which is preliminary data.</text>
</comment>
<reference evidence="5 6" key="1">
    <citation type="submission" date="2020-07" db="EMBL/GenBank/DDBJ databases">
        <title>Sequencing the genomes of 1000 actinobacteria strains.</title>
        <authorList>
            <person name="Klenk H.-P."/>
        </authorList>
    </citation>
    <scope>NUCLEOTIDE SEQUENCE [LARGE SCALE GENOMIC DNA]</scope>
    <source>
        <strain evidence="5 6">DSM 19663</strain>
    </source>
</reference>
<dbReference type="GO" id="GO:0003677">
    <property type="term" value="F:DNA binding"/>
    <property type="evidence" value="ECO:0007669"/>
    <property type="project" value="UniProtKB-KW"/>
</dbReference>
<dbReference type="SUPFAM" id="SSF48008">
    <property type="entry name" value="GntR ligand-binding domain-like"/>
    <property type="match status" value="1"/>
</dbReference>
<keyword evidence="6" id="KW-1185">Reference proteome</keyword>
<dbReference type="InterPro" id="IPR036390">
    <property type="entry name" value="WH_DNA-bd_sf"/>
</dbReference>
<dbReference type="EMBL" id="JACGWX010000003">
    <property type="protein sequence ID" value="MBA8847963.1"/>
    <property type="molecule type" value="Genomic_DNA"/>
</dbReference>
<dbReference type="AlphaFoldDB" id="A0A839E9W8"/>
<protein>
    <submittedName>
        <fullName evidence="5">DNA-binding GntR family transcriptional regulator</fullName>
    </submittedName>
</protein>
<sequence>MAMDSAVQRASAHTSADRAFESLRTQIVEGELAPGAPLTEVEQAVRLGVSRTPVREAFARLIAAGLATERGPRTLVVSDIDADDVAALFDLRRALDEQAARLAAARAVGDGETGARFRALAERFAHVSPATLKHDDAARHGYYALVAEFDDALDAALSSSPYLAAAIASTRVHLARVRRLARDDDARLAASAAEHGTIARAIADGDGERAAAATRLHLHDALTSIRAHLPRKETP</sequence>
<evidence type="ECO:0000259" key="4">
    <source>
        <dbReference type="PROSITE" id="PS50949"/>
    </source>
</evidence>
<dbReference type="SMART" id="SM00345">
    <property type="entry name" value="HTH_GNTR"/>
    <property type="match status" value="1"/>
</dbReference>
<dbReference type="Proteomes" id="UP000585905">
    <property type="component" value="Unassembled WGS sequence"/>
</dbReference>
<name>A0A839E9W8_9MICO</name>
<keyword evidence="2 5" id="KW-0238">DNA-binding</keyword>
<dbReference type="Pfam" id="PF07729">
    <property type="entry name" value="FCD"/>
    <property type="match status" value="1"/>
</dbReference>
<dbReference type="PANTHER" id="PTHR43537:SF49">
    <property type="entry name" value="TRANSCRIPTIONAL REGULATORY PROTEIN"/>
    <property type="match status" value="1"/>
</dbReference>
<dbReference type="SMART" id="SM00895">
    <property type="entry name" value="FCD"/>
    <property type="match status" value="1"/>
</dbReference>
<dbReference type="PROSITE" id="PS50949">
    <property type="entry name" value="HTH_GNTR"/>
    <property type="match status" value="1"/>
</dbReference>
<dbReference type="InterPro" id="IPR011711">
    <property type="entry name" value="GntR_C"/>
</dbReference>
<organism evidence="5 6">
    <name type="scientific">Microcella alkalica</name>
    <dbReference type="NCBI Taxonomy" id="355930"/>
    <lineage>
        <taxon>Bacteria</taxon>
        <taxon>Bacillati</taxon>
        <taxon>Actinomycetota</taxon>
        <taxon>Actinomycetes</taxon>
        <taxon>Micrococcales</taxon>
        <taxon>Microbacteriaceae</taxon>
        <taxon>Microcella</taxon>
    </lineage>
</organism>
<accession>A0A839E9W8</accession>